<organism evidence="2 3">
    <name type="scientific">Mobiluncus porci</name>
    <dbReference type="NCBI Taxonomy" id="2652278"/>
    <lineage>
        <taxon>Bacteria</taxon>
        <taxon>Bacillati</taxon>
        <taxon>Actinomycetota</taxon>
        <taxon>Actinomycetes</taxon>
        <taxon>Actinomycetales</taxon>
        <taxon>Actinomycetaceae</taxon>
        <taxon>Mobiluncus</taxon>
    </lineage>
</organism>
<reference evidence="2 3" key="1">
    <citation type="submission" date="2019-08" db="EMBL/GenBank/DDBJ databases">
        <title>In-depth cultivation of the pig gut microbiome towards novel bacterial diversity and tailored functional studies.</title>
        <authorList>
            <person name="Wylensek D."/>
            <person name="Hitch T.C.A."/>
            <person name="Clavel T."/>
        </authorList>
    </citation>
    <scope>NUCLEOTIDE SEQUENCE [LARGE SCALE GENOMIC DNA]</scope>
    <source>
        <strain evidence="2 3">RF-GAM-744-WT-7</strain>
    </source>
</reference>
<dbReference type="InterPro" id="IPR001387">
    <property type="entry name" value="Cro/C1-type_HTH"/>
</dbReference>
<protein>
    <submittedName>
        <fullName evidence="2">Putative addiction module antidote protein</fullName>
    </submittedName>
</protein>
<name>A0A7K0K0C4_9ACTO</name>
<dbReference type="EMBL" id="VUMY01000002">
    <property type="protein sequence ID" value="MST48884.1"/>
    <property type="molecule type" value="Genomic_DNA"/>
</dbReference>
<dbReference type="Proteomes" id="UP000442535">
    <property type="component" value="Unassembled WGS sequence"/>
</dbReference>
<dbReference type="Gene3D" id="1.10.260.40">
    <property type="entry name" value="lambda repressor-like DNA-binding domains"/>
    <property type="match status" value="1"/>
</dbReference>
<evidence type="ECO:0000259" key="1">
    <source>
        <dbReference type="PROSITE" id="PS50943"/>
    </source>
</evidence>
<feature type="domain" description="HTH cro/C1-type" evidence="1">
    <location>
        <begin position="40"/>
        <end position="92"/>
    </location>
</feature>
<keyword evidence="3" id="KW-1185">Reference proteome</keyword>
<gene>
    <name evidence="2" type="ORF">FYJ63_01215</name>
</gene>
<dbReference type="Pfam" id="PF21716">
    <property type="entry name" value="dnstrm_HI1420"/>
    <property type="match status" value="1"/>
</dbReference>
<comment type="caution">
    <text evidence="2">The sequence shown here is derived from an EMBL/GenBank/DDBJ whole genome shotgun (WGS) entry which is preliminary data.</text>
</comment>
<dbReference type="NCBIfam" id="TIGR02684">
    <property type="entry name" value="dnstrm_HI1420"/>
    <property type="match status" value="1"/>
</dbReference>
<evidence type="ECO:0000313" key="2">
    <source>
        <dbReference type="EMBL" id="MST48884.1"/>
    </source>
</evidence>
<dbReference type="InterPro" id="IPR010982">
    <property type="entry name" value="Lambda_DNA-bd_dom_sf"/>
</dbReference>
<dbReference type="PANTHER" id="PTHR40275">
    <property type="entry name" value="SSL7038 PROTEIN"/>
    <property type="match status" value="1"/>
</dbReference>
<dbReference type="RefSeq" id="WP_154543006.1">
    <property type="nucleotide sequence ID" value="NZ_JAQYQY010000033.1"/>
</dbReference>
<sequence length="94" mass="9796">MTVEISDWDVTECLDSPEAIAGYLDAVLESGDPGMLQVALADVAKARGMTAIAKEAGVSRTSLYKSLSEGAKPSLETIEKVLGTLGVRLSVRAA</sequence>
<accession>A0A7K0K0C4</accession>
<dbReference type="AlphaFoldDB" id="A0A7K0K0C4"/>
<dbReference type="InterPro" id="IPR014057">
    <property type="entry name" value="HI1420"/>
</dbReference>
<dbReference type="PANTHER" id="PTHR40275:SF1">
    <property type="entry name" value="SSL7038 PROTEIN"/>
    <property type="match status" value="1"/>
</dbReference>
<dbReference type="PROSITE" id="PS50943">
    <property type="entry name" value="HTH_CROC1"/>
    <property type="match status" value="1"/>
</dbReference>
<evidence type="ECO:0000313" key="3">
    <source>
        <dbReference type="Proteomes" id="UP000442535"/>
    </source>
</evidence>
<dbReference type="GO" id="GO:0003677">
    <property type="term" value="F:DNA binding"/>
    <property type="evidence" value="ECO:0007669"/>
    <property type="project" value="InterPro"/>
</dbReference>
<dbReference type="CDD" id="cd00093">
    <property type="entry name" value="HTH_XRE"/>
    <property type="match status" value="1"/>
</dbReference>
<proteinExistence type="predicted"/>
<dbReference type="SUPFAM" id="SSF47413">
    <property type="entry name" value="lambda repressor-like DNA-binding domains"/>
    <property type="match status" value="1"/>
</dbReference>